<evidence type="ECO:0000313" key="1">
    <source>
        <dbReference type="EMBL" id="QDJ96899.1"/>
    </source>
</evidence>
<sequence length="255" mass="29186">MKTLTLMLVLLLTSMTVNASQSTTTRKYSEHSKTVMLERFDQIKGDLYHASVTAGISMAELTALGSLESKLRVKAKNPHSTAAGVLQYTSGTWKSKKKLYGKELGIKPNAHQYDVKANLLIGARDMQETKKTIIEKTHLTNETIRLGDLYILHFVGENGGLKLINSYSHKPINQIIKLHKGNSRYYYKPNGQIRTAREFRLFMDTIAQAELKVYEQRIVKYQMKQFFRDIKQIVTDFNPILEIAKLSRYQERPLG</sequence>
<proteinExistence type="predicted"/>
<organism evidence="1 2">
    <name type="scientific">Aeromonas phage PS1</name>
    <dbReference type="NCBI Taxonomy" id="2591406"/>
    <lineage>
        <taxon>Viruses</taxon>
        <taxon>Duplodnaviria</taxon>
        <taxon>Heunggongvirae</taxon>
        <taxon>Uroviricota</taxon>
        <taxon>Caudoviricetes</taxon>
        <taxon>Chimalliviridae</taxon>
        <taxon>Ferozepurvirus</taxon>
        <taxon>Ferozepurvirus PS1</taxon>
    </lineage>
</organism>
<dbReference type="EMBL" id="MN032614">
    <property type="protein sequence ID" value="QDJ96899.1"/>
    <property type="molecule type" value="Genomic_DNA"/>
</dbReference>
<dbReference type="Proteomes" id="UP000317703">
    <property type="component" value="Segment"/>
</dbReference>
<gene>
    <name evidence="1" type="ORF">PS1_0140</name>
</gene>
<dbReference type="InterPro" id="IPR023346">
    <property type="entry name" value="Lysozyme-like_dom_sf"/>
</dbReference>
<dbReference type="Gene3D" id="1.10.530.10">
    <property type="match status" value="1"/>
</dbReference>
<accession>A0A514TV44</accession>
<evidence type="ECO:0000313" key="2">
    <source>
        <dbReference type="Proteomes" id="UP000317703"/>
    </source>
</evidence>
<keyword evidence="2" id="KW-1185">Reference proteome</keyword>
<protein>
    <submittedName>
        <fullName evidence="1">Lytic transglycosylase</fullName>
    </submittedName>
</protein>
<name>A0A514TV44_9CAUD</name>
<dbReference type="SUPFAM" id="SSF53955">
    <property type="entry name" value="Lysozyme-like"/>
    <property type="match status" value="1"/>
</dbReference>
<reference evidence="1" key="1">
    <citation type="submission" date="2019-06" db="EMBL/GenBank/DDBJ databases">
        <title>Complete genome sequence of Aeromonas hydrophila bacteriophage PS1.</title>
        <authorList>
            <person name="Rai S."/>
            <person name="Tyagi A."/>
            <person name="Kumar N."/>
            <person name="Singh N."/>
        </authorList>
    </citation>
    <scope>NUCLEOTIDE SEQUENCE [LARGE SCALE GENOMIC DNA]</scope>
</reference>